<reference evidence="1 2" key="1">
    <citation type="journal article" date="2012" name="PLoS Pathog.">
        <title>Diverse lifestyles and strategies of plant pathogenesis encoded in the genomes of eighteen Dothideomycetes fungi.</title>
        <authorList>
            <person name="Ohm R.A."/>
            <person name="Feau N."/>
            <person name="Henrissat B."/>
            <person name="Schoch C.L."/>
            <person name="Horwitz B.A."/>
            <person name="Barry K.W."/>
            <person name="Condon B.J."/>
            <person name="Copeland A.C."/>
            <person name="Dhillon B."/>
            <person name="Glaser F."/>
            <person name="Hesse C.N."/>
            <person name="Kosti I."/>
            <person name="LaButti K."/>
            <person name="Lindquist E.A."/>
            <person name="Lucas S."/>
            <person name="Salamov A.A."/>
            <person name="Bradshaw R.E."/>
            <person name="Ciuffetti L."/>
            <person name="Hamelin R.C."/>
            <person name="Kema G.H.J."/>
            <person name="Lawrence C."/>
            <person name="Scott J.A."/>
            <person name="Spatafora J.W."/>
            <person name="Turgeon B.G."/>
            <person name="de Wit P.J.G.M."/>
            <person name="Zhong S."/>
            <person name="Goodwin S.B."/>
            <person name="Grigoriev I.V."/>
        </authorList>
    </citation>
    <scope>NUCLEOTIDE SEQUENCE [LARGE SCALE GENOMIC DNA]</scope>
    <source>
        <strain evidence="2">C5 / ATCC 48332 / race O</strain>
    </source>
</reference>
<gene>
    <name evidence="1" type="ORF">COCHEDRAFT_1020395</name>
</gene>
<name>M2V3B9_COCH5</name>
<protein>
    <submittedName>
        <fullName evidence="1">Uncharacterized protein</fullName>
    </submittedName>
</protein>
<accession>M2V3B9</accession>
<dbReference type="EMBL" id="KB445572">
    <property type="protein sequence ID" value="EMD94492.1"/>
    <property type="molecule type" value="Genomic_DNA"/>
</dbReference>
<evidence type="ECO:0000313" key="1">
    <source>
        <dbReference type="EMBL" id="EMD94492.1"/>
    </source>
</evidence>
<dbReference type="HOGENOM" id="CLU_2291413_0_0_1"/>
<dbReference type="OrthoDB" id="10353258at2759"/>
<organism evidence="1 2">
    <name type="scientific">Cochliobolus heterostrophus (strain C5 / ATCC 48332 / race O)</name>
    <name type="common">Southern corn leaf blight fungus</name>
    <name type="synonym">Bipolaris maydis</name>
    <dbReference type="NCBI Taxonomy" id="701091"/>
    <lineage>
        <taxon>Eukaryota</taxon>
        <taxon>Fungi</taxon>
        <taxon>Dikarya</taxon>
        <taxon>Ascomycota</taxon>
        <taxon>Pezizomycotina</taxon>
        <taxon>Dothideomycetes</taxon>
        <taxon>Pleosporomycetidae</taxon>
        <taxon>Pleosporales</taxon>
        <taxon>Pleosporineae</taxon>
        <taxon>Pleosporaceae</taxon>
        <taxon>Bipolaris</taxon>
    </lineage>
</organism>
<keyword evidence="2" id="KW-1185">Reference proteome</keyword>
<sequence length="102" mass="11011">MMPRPMVSSALVAHTAGMASTRPLGHGEMPVQVHAMPAPRTCWLLLSAAVIFARGFGPRRALSSPIPNQGRVLDTGWWFKEAYQVAITSQMLWGSGLNPLGL</sequence>
<reference evidence="2" key="2">
    <citation type="journal article" date="2013" name="PLoS Genet.">
        <title>Comparative genome structure, secondary metabolite, and effector coding capacity across Cochliobolus pathogens.</title>
        <authorList>
            <person name="Condon B.J."/>
            <person name="Leng Y."/>
            <person name="Wu D."/>
            <person name="Bushley K.E."/>
            <person name="Ohm R.A."/>
            <person name="Otillar R."/>
            <person name="Martin J."/>
            <person name="Schackwitz W."/>
            <person name="Grimwood J."/>
            <person name="MohdZainudin N."/>
            <person name="Xue C."/>
            <person name="Wang R."/>
            <person name="Manning V.A."/>
            <person name="Dhillon B."/>
            <person name="Tu Z.J."/>
            <person name="Steffenson B.J."/>
            <person name="Salamov A."/>
            <person name="Sun H."/>
            <person name="Lowry S."/>
            <person name="LaButti K."/>
            <person name="Han J."/>
            <person name="Copeland A."/>
            <person name="Lindquist E."/>
            <person name="Barry K."/>
            <person name="Schmutz J."/>
            <person name="Baker S.E."/>
            <person name="Ciuffetti L.M."/>
            <person name="Grigoriev I.V."/>
            <person name="Zhong S."/>
            <person name="Turgeon B.G."/>
        </authorList>
    </citation>
    <scope>NUCLEOTIDE SEQUENCE [LARGE SCALE GENOMIC DNA]</scope>
    <source>
        <strain evidence="2">C5 / ATCC 48332 / race O</strain>
    </source>
</reference>
<evidence type="ECO:0000313" key="2">
    <source>
        <dbReference type="Proteomes" id="UP000016936"/>
    </source>
</evidence>
<dbReference type="AlphaFoldDB" id="M2V3B9"/>
<proteinExistence type="predicted"/>
<dbReference type="Proteomes" id="UP000016936">
    <property type="component" value="Unassembled WGS sequence"/>
</dbReference>